<dbReference type="RefSeq" id="WP_377785656.1">
    <property type="nucleotide sequence ID" value="NZ_JBHUOC010000001.1"/>
</dbReference>
<comment type="caution">
    <text evidence="2">The sequence shown here is derived from an EMBL/GenBank/DDBJ whole genome shotgun (WGS) entry which is preliminary data.</text>
</comment>
<gene>
    <name evidence="2" type="ORF">QWZ10_09325</name>
</gene>
<sequence length="179" mass="18670">MTIRHQLLATLSVAALAISAGTGWSQSENAARAALEAAQAAADAAAEAADAATDDAVAAVEVAVAASGQAQCGPSIAGPWLGASAEESDISSVDEPLQARFLDEENNIFGFRVTDGNQRIRIEARSNADGDPRSRCSTARATRSAAMTIWKIRSIRCSRSMSRRAITVCAWASCAIRSM</sequence>
<keyword evidence="1" id="KW-0732">Signal</keyword>
<evidence type="ECO:0000313" key="3">
    <source>
        <dbReference type="Proteomes" id="UP001243846"/>
    </source>
</evidence>
<organism evidence="2 3">
    <name type="scientific">Paracoccus cavernae</name>
    <dbReference type="NCBI Taxonomy" id="1571207"/>
    <lineage>
        <taxon>Bacteria</taxon>
        <taxon>Pseudomonadati</taxon>
        <taxon>Pseudomonadota</taxon>
        <taxon>Alphaproteobacteria</taxon>
        <taxon>Rhodobacterales</taxon>
        <taxon>Paracoccaceae</taxon>
        <taxon>Paracoccus</taxon>
    </lineage>
</organism>
<evidence type="ECO:0000313" key="2">
    <source>
        <dbReference type="EMBL" id="MDN3711964.1"/>
    </source>
</evidence>
<dbReference type="EMBL" id="JAUFRC010000001">
    <property type="protein sequence ID" value="MDN3711964.1"/>
    <property type="molecule type" value="Genomic_DNA"/>
</dbReference>
<evidence type="ECO:0000256" key="1">
    <source>
        <dbReference type="SAM" id="SignalP"/>
    </source>
</evidence>
<keyword evidence="3" id="KW-1185">Reference proteome</keyword>
<feature type="signal peptide" evidence="1">
    <location>
        <begin position="1"/>
        <end position="20"/>
    </location>
</feature>
<evidence type="ECO:0008006" key="4">
    <source>
        <dbReference type="Google" id="ProtNLM"/>
    </source>
</evidence>
<name>A0ABT8D5A7_9RHOB</name>
<reference evidence="3" key="1">
    <citation type="journal article" date="2019" name="Int. J. Syst. Evol. Microbiol.">
        <title>The Global Catalogue of Microorganisms (GCM) 10K type strain sequencing project: providing services to taxonomists for standard genome sequencing and annotation.</title>
        <authorList>
            <consortium name="The Broad Institute Genomics Platform"/>
            <consortium name="The Broad Institute Genome Sequencing Center for Infectious Disease"/>
            <person name="Wu L."/>
            <person name="Ma J."/>
        </authorList>
    </citation>
    <scope>NUCLEOTIDE SEQUENCE [LARGE SCALE GENOMIC DNA]</scope>
    <source>
        <strain evidence="3">CECT 8482</strain>
    </source>
</reference>
<dbReference type="Proteomes" id="UP001243846">
    <property type="component" value="Unassembled WGS sequence"/>
</dbReference>
<feature type="chain" id="PRO_5047413613" description="PepSY domain-containing protein" evidence="1">
    <location>
        <begin position="21"/>
        <end position="179"/>
    </location>
</feature>
<proteinExistence type="predicted"/>
<protein>
    <recommendedName>
        <fullName evidence="4">PepSY domain-containing protein</fullName>
    </recommendedName>
</protein>
<accession>A0ABT8D5A7</accession>